<evidence type="ECO:0000313" key="3">
    <source>
        <dbReference type="Proteomes" id="UP000267821"/>
    </source>
</evidence>
<feature type="chain" id="PRO_5018128746" evidence="1">
    <location>
        <begin position="19"/>
        <end position="135"/>
    </location>
</feature>
<dbReference type="EMBL" id="ML121528">
    <property type="protein sequence ID" value="RPB28765.1"/>
    <property type="molecule type" value="Genomic_DNA"/>
</dbReference>
<keyword evidence="1" id="KW-0732">Signal</keyword>
<protein>
    <submittedName>
        <fullName evidence="2">Uncharacterized protein</fullName>
    </submittedName>
</protein>
<dbReference type="AlphaFoldDB" id="A0A3N4MKE7"/>
<feature type="signal peptide" evidence="1">
    <location>
        <begin position="1"/>
        <end position="18"/>
    </location>
</feature>
<accession>A0A3N4MKE7</accession>
<evidence type="ECO:0000256" key="1">
    <source>
        <dbReference type="SAM" id="SignalP"/>
    </source>
</evidence>
<organism evidence="2 3">
    <name type="scientific">Terfezia boudieri ATCC MYA-4762</name>
    <dbReference type="NCBI Taxonomy" id="1051890"/>
    <lineage>
        <taxon>Eukaryota</taxon>
        <taxon>Fungi</taxon>
        <taxon>Dikarya</taxon>
        <taxon>Ascomycota</taxon>
        <taxon>Pezizomycotina</taxon>
        <taxon>Pezizomycetes</taxon>
        <taxon>Pezizales</taxon>
        <taxon>Pezizaceae</taxon>
        <taxon>Terfezia</taxon>
    </lineage>
</organism>
<evidence type="ECO:0000313" key="2">
    <source>
        <dbReference type="EMBL" id="RPB28765.1"/>
    </source>
</evidence>
<dbReference type="Proteomes" id="UP000267821">
    <property type="component" value="Unassembled WGS sequence"/>
</dbReference>
<name>A0A3N4MKE7_9PEZI</name>
<proteinExistence type="predicted"/>
<reference evidence="2 3" key="1">
    <citation type="journal article" date="2018" name="Nat. Ecol. Evol.">
        <title>Pezizomycetes genomes reveal the molecular basis of ectomycorrhizal truffle lifestyle.</title>
        <authorList>
            <person name="Murat C."/>
            <person name="Payen T."/>
            <person name="Noel B."/>
            <person name="Kuo A."/>
            <person name="Morin E."/>
            <person name="Chen J."/>
            <person name="Kohler A."/>
            <person name="Krizsan K."/>
            <person name="Balestrini R."/>
            <person name="Da Silva C."/>
            <person name="Montanini B."/>
            <person name="Hainaut M."/>
            <person name="Levati E."/>
            <person name="Barry K.W."/>
            <person name="Belfiori B."/>
            <person name="Cichocki N."/>
            <person name="Clum A."/>
            <person name="Dockter R.B."/>
            <person name="Fauchery L."/>
            <person name="Guy J."/>
            <person name="Iotti M."/>
            <person name="Le Tacon F."/>
            <person name="Lindquist E.A."/>
            <person name="Lipzen A."/>
            <person name="Malagnac F."/>
            <person name="Mello A."/>
            <person name="Molinier V."/>
            <person name="Miyauchi S."/>
            <person name="Poulain J."/>
            <person name="Riccioni C."/>
            <person name="Rubini A."/>
            <person name="Sitrit Y."/>
            <person name="Splivallo R."/>
            <person name="Traeger S."/>
            <person name="Wang M."/>
            <person name="Zifcakova L."/>
            <person name="Wipf D."/>
            <person name="Zambonelli A."/>
            <person name="Paolocci F."/>
            <person name="Nowrousian M."/>
            <person name="Ottonello S."/>
            <person name="Baldrian P."/>
            <person name="Spatafora J.W."/>
            <person name="Henrissat B."/>
            <person name="Nagy L.G."/>
            <person name="Aury J.M."/>
            <person name="Wincker P."/>
            <person name="Grigoriev I.V."/>
            <person name="Bonfante P."/>
            <person name="Martin F.M."/>
        </authorList>
    </citation>
    <scope>NUCLEOTIDE SEQUENCE [LARGE SCALE GENOMIC DNA]</scope>
    <source>
        <strain evidence="2 3">ATCC MYA-4762</strain>
    </source>
</reference>
<dbReference type="OrthoDB" id="5455136at2759"/>
<gene>
    <name evidence="2" type="ORF">L211DRAFT_236793</name>
</gene>
<keyword evidence="3" id="KW-1185">Reference proteome</keyword>
<dbReference type="InParanoid" id="A0A3N4MKE7"/>
<sequence>MYSYIITILLALLTHVVSLVTPSHPIPVDLIQISVDCQLLAEQNQSPEALSAKIQERVSQYCDDQLVHFPAARGAPQLVYLPQPIQKRVKWADGWVDSDLRSIRHFDLSDVETTTIADSDISEYQFSWEEWNWQW</sequence>